<evidence type="ECO:0000256" key="1">
    <source>
        <dbReference type="SAM" id="MobiDB-lite"/>
    </source>
</evidence>
<feature type="region of interest" description="Disordered" evidence="1">
    <location>
        <begin position="166"/>
        <end position="206"/>
    </location>
</feature>
<name>A0ABN3IGP5_9ACTN</name>
<dbReference type="EMBL" id="BAAARW010000003">
    <property type="protein sequence ID" value="GAA2404314.1"/>
    <property type="molecule type" value="Genomic_DNA"/>
</dbReference>
<sequence>MAPGTRPRTVLGMSQDDAVKGPVMLAATNMLKPPPTVIGSVNKDVTLPRTVRLSTLIAVLIGAAIGFLVAFFVAGPGLKALMYGPTLGGGLGWGAVNISPLRGESLAKWLGLQFNETRNRKLVVNGRPVRLYVGIAPLRRTAAGTVRMLPGGVPVDAVRWDSRGYPQQEMPGAARLPSRPRGSRGLTASARMTGGRGRVRDKRGRD</sequence>
<reference evidence="3 4" key="1">
    <citation type="journal article" date="2019" name="Int. J. Syst. Evol. Microbiol.">
        <title>The Global Catalogue of Microorganisms (GCM) 10K type strain sequencing project: providing services to taxonomists for standard genome sequencing and annotation.</title>
        <authorList>
            <consortium name="The Broad Institute Genomics Platform"/>
            <consortium name="The Broad Institute Genome Sequencing Center for Infectious Disease"/>
            <person name="Wu L."/>
            <person name="Ma J."/>
        </authorList>
    </citation>
    <scope>NUCLEOTIDE SEQUENCE [LARGE SCALE GENOMIC DNA]</scope>
    <source>
        <strain evidence="3 4">JCM 3325</strain>
    </source>
</reference>
<keyword evidence="2" id="KW-0812">Transmembrane</keyword>
<keyword evidence="2" id="KW-0472">Membrane</keyword>
<accession>A0ABN3IGP5</accession>
<proteinExistence type="predicted"/>
<keyword evidence="2" id="KW-1133">Transmembrane helix</keyword>
<feature type="compositionally biased region" description="Basic residues" evidence="1">
    <location>
        <begin position="197"/>
        <end position="206"/>
    </location>
</feature>
<dbReference type="Proteomes" id="UP001501231">
    <property type="component" value="Unassembled WGS sequence"/>
</dbReference>
<protein>
    <submittedName>
        <fullName evidence="3">Uncharacterized protein</fullName>
    </submittedName>
</protein>
<evidence type="ECO:0000256" key="2">
    <source>
        <dbReference type="SAM" id="Phobius"/>
    </source>
</evidence>
<evidence type="ECO:0000313" key="3">
    <source>
        <dbReference type="EMBL" id="GAA2404314.1"/>
    </source>
</evidence>
<feature type="transmembrane region" description="Helical" evidence="2">
    <location>
        <begin position="53"/>
        <end position="74"/>
    </location>
</feature>
<keyword evidence="4" id="KW-1185">Reference proteome</keyword>
<evidence type="ECO:0000313" key="4">
    <source>
        <dbReference type="Proteomes" id="UP001501231"/>
    </source>
</evidence>
<gene>
    <name evidence="3" type="ORF">GCM10010191_10050</name>
</gene>
<comment type="caution">
    <text evidence="3">The sequence shown here is derived from an EMBL/GenBank/DDBJ whole genome shotgun (WGS) entry which is preliminary data.</text>
</comment>
<organism evidence="3 4">
    <name type="scientific">Actinomadura vinacea</name>
    <dbReference type="NCBI Taxonomy" id="115336"/>
    <lineage>
        <taxon>Bacteria</taxon>
        <taxon>Bacillati</taxon>
        <taxon>Actinomycetota</taxon>
        <taxon>Actinomycetes</taxon>
        <taxon>Streptosporangiales</taxon>
        <taxon>Thermomonosporaceae</taxon>
        <taxon>Actinomadura</taxon>
    </lineage>
</organism>